<dbReference type="InterPro" id="IPR046947">
    <property type="entry name" value="LytR-like"/>
</dbReference>
<evidence type="ECO:0000256" key="2">
    <source>
        <dbReference type="SAM" id="Phobius"/>
    </source>
</evidence>
<dbReference type="Proteomes" id="UP000307706">
    <property type="component" value="Unassembled WGS sequence"/>
</dbReference>
<comment type="caution">
    <text evidence="5">The sequence shown here is derived from an EMBL/GenBank/DDBJ whole genome shotgun (WGS) entry which is preliminary data.</text>
</comment>
<dbReference type="EMBL" id="PNCL01000056">
    <property type="protein sequence ID" value="TMP58558.1"/>
    <property type="molecule type" value="Genomic_DNA"/>
</dbReference>
<evidence type="ECO:0000313" key="7">
    <source>
        <dbReference type="Proteomes" id="UP000307706"/>
    </source>
</evidence>
<evidence type="ECO:0000313" key="4">
    <source>
        <dbReference type="EMBL" id="TMP43883.1"/>
    </source>
</evidence>
<dbReference type="OrthoDB" id="5942029at2"/>
<dbReference type="PROSITE" id="PS50930">
    <property type="entry name" value="HTH_LYTTR"/>
    <property type="match status" value="1"/>
</dbReference>
<accession>A0A5S3XNH3</accession>
<evidence type="ECO:0000256" key="1">
    <source>
        <dbReference type="ARBA" id="ARBA00023012"/>
    </source>
</evidence>
<evidence type="ECO:0000259" key="3">
    <source>
        <dbReference type="PROSITE" id="PS50930"/>
    </source>
</evidence>
<feature type="transmembrane region" description="Helical" evidence="2">
    <location>
        <begin position="51"/>
        <end position="71"/>
    </location>
</feature>
<dbReference type="EMBL" id="PNCK01000026">
    <property type="protein sequence ID" value="TMP43883.1"/>
    <property type="molecule type" value="Genomic_DNA"/>
</dbReference>
<keyword evidence="6" id="KW-1185">Reference proteome</keyword>
<dbReference type="InterPro" id="IPR007492">
    <property type="entry name" value="LytTR_DNA-bd_dom"/>
</dbReference>
<dbReference type="AlphaFoldDB" id="A0A5S3XNH3"/>
<dbReference type="Gene3D" id="2.40.50.1020">
    <property type="entry name" value="LytTr DNA-binding domain"/>
    <property type="match status" value="1"/>
</dbReference>
<evidence type="ECO:0000313" key="5">
    <source>
        <dbReference type="EMBL" id="TMP58558.1"/>
    </source>
</evidence>
<dbReference type="Proteomes" id="UP000305730">
    <property type="component" value="Unassembled WGS sequence"/>
</dbReference>
<sequence>MIMSAFSAHIKKEWLYSSLAWSGVILLLTAINSVHDLLVVPEHRFNNHPFWALQEWAIWYLLTPISFRLLNQLHSQEKPKSRPYILVFMVIFCCSMSYQAIFDLFFYNDKIPATLVYFAPSHPMVIGVIMIVWHHFLNQHTLPATETLLVDSGKDKVWVPLNDIMHINSASNYVEVFTSNKTYLKRATLKGVEQHLPSKQFIRTHRCHLINLNHVERLQTSPNGSVTIMMKNGQPINLSKTYRRHVKQLCNAA</sequence>
<organism evidence="5 7">
    <name type="scientific">Pseudoalteromonas citrea</name>
    <dbReference type="NCBI Taxonomy" id="43655"/>
    <lineage>
        <taxon>Bacteria</taxon>
        <taxon>Pseudomonadati</taxon>
        <taxon>Pseudomonadota</taxon>
        <taxon>Gammaproteobacteria</taxon>
        <taxon>Alteromonadales</taxon>
        <taxon>Pseudoalteromonadaceae</taxon>
        <taxon>Pseudoalteromonas</taxon>
    </lineage>
</organism>
<dbReference type="GO" id="GO:0000156">
    <property type="term" value="F:phosphorelay response regulator activity"/>
    <property type="evidence" value="ECO:0007669"/>
    <property type="project" value="InterPro"/>
</dbReference>
<keyword evidence="2" id="KW-0812">Transmembrane</keyword>
<dbReference type="Pfam" id="PF04397">
    <property type="entry name" value="LytTR"/>
    <property type="match status" value="1"/>
</dbReference>
<protein>
    <submittedName>
        <fullName evidence="5">LytTR family transcriptional regulator</fullName>
    </submittedName>
</protein>
<dbReference type="GO" id="GO:0003677">
    <property type="term" value="F:DNA binding"/>
    <property type="evidence" value="ECO:0007669"/>
    <property type="project" value="InterPro"/>
</dbReference>
<reference evidence="5" key="3">
    <citation type="submission" date="2019-09" db="EMBL/GenBank/DDBJ databases">
        <title>Co-occurence of chitin degradation, pigmentation and bioactivity in marine Pseudoalteromonas.</title>
        <authorList>
            <person name="Sonnenschein E.C."/>
            <person name="Bech P.K."/>
        </authorList>
    </citation>
    <scope>NUCLEOTIDE SEQUENCE</scope>
    <source>
        <strain evidence="5">S2231</strain>
        <strain evidence="6">S2233</strain>
    </source>
</reference>
<reference evidence="7" key="2">
    <citation type="submission" date="2019-06" db="EMBL/GenBank/DDBJ databases">
        <title>Co-occurence of chitin degradation, pigmentation and bioactivity in marine Pseudoalteromonas.</title>
        <authorList>
            <person name="Sonnenschein E.C."/>
            <person name="Bech P.K."/>
        </authorList>
    </citation>
    <scope>NUCLEOTIDE SEQUENCE [LARGE SCALE GENOMIC DNA]</scope>
    <source>
        <strain evidence="7">S2231</strain>
        <strain evidence="4">S2233</strain>
    </source>
</reference>
<keyword evidence="1" id="KW-0902">Two-component regulatory system</keyword>
<gene>
    <name evidence="5" type="ORF">CWB96_11830</name>
    <name evidence="4" type="ORF">CWB97_07660</name>
</gene>
<evidence type="ECO:0000313" key="6">
    <source>
        <dbReference type="Proteomes" id="UP000305730"/>
    </source>
</evidence>
<dbReference type="RefSeq" id="WP_138596247.1">
    <property type="nucleotide sequence ID" value="NZ_PNCK01000026.1"/>
</dbReference>
<feature type="transmembrane region" description="Helical" evidence="2">
    <location>
        <begin position="83"/>
        <end position="102"/>
    </location>
</feature>
<name>A0A5S3XNH3_9GAMM</name>
<dbReference type="PANTHER" id="PTHR37299">
    <property type="entry name" value="TRANSCRIPTIONAL REGULATOR-RELATED"/>
    <property type="match status" value="1"/>
</dbReference>
<feature type="transmembrane region" description="Helical" evidence="2">
    <location>
        <begin position="114"/>
        <end position="133"/>
    </location>
</feature>
<feature type="domain" description="HTH LytTR-type" evidence="3">
    <location>
        <begin position="159"/>
        <end position="252"/>
    </location>
</feature>
<dbReference type="SMART" id="SM00850">
    <property type="entry name" value="LytTR"/>
    <property type="match status" value="1"/>
</dbReference>
<reference evidence="5 7" key="1">
    <citation type="submission" date="2017-12" db="EMBL/GenBank/DDBJ databases">
        <authorList>
            <person name="Paulsen S."/>
            <person name="Gram L.K."/>
        </authorList>
    </citation>
    <scope>NUCLEOTIDE SEQUENCE [LARGE SCALE GENOMIC DNA]</scope>
    <source>
        <strain evidence="5 7">S2231</strain>
        <strain evidence="4">S2233</strain>
    </source>
</reference>
<feature type="transmembrane region" description="Helical" evidence="2">
    <location>
        <begin position="14"/>
        <end position="31"/>
    </location>
</feature>
<keyword evidence="2" id="KW-1133">Transmembrane helix</keyword>
<proteinExistence type="predicted"/>
<keyword evidence="2" id="KW-0472">Membrane</keyword>
<dbReference type="PANTHER" id="PTHR37299:SF1">
    <property type="entry name" value="STAGE 0 SPORULATION PROTEIN A HOMOLOG"/>
    <property type="match status" value="1"/>
</dbReference>